<gene>
    <name evidence="3" type="ORF">C7C56_013495</name>
</gene>
<dbReference type="AlphaFoldDB" id="A0A2U2HK67"/>
<feature type="transmembrane region" description="Helical" evidence="1">
    <location>
        <begin position="228"/>
        <end position="251"/>
    </location>
</feature>
<dbReference type="Proteomes" id="UP000241421">
    <property type="component" value="Unassembled WGS sequence"/>
</dbReference>
<feature type="transmembrane region" description="Helical" evidence="1">
    <location>
        <begin position="47"/>
        <end position="66"/>
    </location>
</feature>
<dbReference type="OrthoDB" id="158986at2"/>
<name>A0A2U2HK67_9BURK</name>
<feature type="transmembrane region" description="Helical" evidence="1">
    <location>
        <begin position="197"/>
        <end position="216"/>
    </location>
</feature>
<feature type="transmembrane region" description="Helical" evidence="1">
    <location>
        <begin position="172"/>
        <end position="191"/>
    </location>
</feature>
<evidence type="ECO:0000313" key="3">
    <source>
        <dbReference type="EMBL" id="PWF47873.1"/>
    </source>
</evidence>
<feature type="domain" description="CAAX prenyl protease 2/Lysostaphin resistance protein A-like" evidence="2">
    <location>
        <begin position="137"/>
        <end position="241"/>
    </location>
</feature>
<keyword evidence="3" id="KW-0482">Metalloprotease</keyword>
<feature type="transmembrane region" description="Helical" evidence="1">
    <location>
        <begin position="87"/>
        <end position="108"/>
    </location>
</feature>
<dbReference type="GO" id="GO:0008237">
    <property type="term" value="F:metallopeptidase activity"/>
    <property type="evidence" value="ECO:0007669"/>
    <property type="project" value="UniProtKB-KW"/>
</dbReference>
<feature type="transmembrane region" description="Helical" evidence="1">
    <location>
        <begin position="12"/>
        <end position="35"/>
    </location>
</feature>
<dbReference type="PANTHER" id="PTHR35797:SF1">
    <property type="entry name" value="PROTEASE"/>
    <property type="match status" value="1"/>
</dbReference>
<dbReference type="GO" id="GO:0080120">
    <property type="term" value="P:CAAX-box protein maturation"/>
    <property type="evidence" value="ECO:0007669"/>
    <property type="project" value="UniProtKB-ARBA"/>
</dbReference>
<evidence type="ECO:0000259" key="2">
    <source>
        <dbReference type="Pfam" id="PF02517"/>
    </source>
</evidence>
<dbReference type="GO" id="GO:0004175">
    <property type="term" value="F:endopeptidase activity"/>
    <property type="evidence" value="ECO:0007669"/>
    <property type="project" value="UniProtKB-ARBA"/>
</dbReference>
<protein>
    <submittedName>
        <fullName evidence="3">CPBP family intramembrane metalloprotease</fullName>
    </submittedName>
</protein>
<proteinExistence type="predicted"/>
<dbReference type="RefSeq" id="WP_106757904.1">
    <property type="nucleotide sequence ID" value="NZ_PXWF02000223.1"/>
</dbReference>
<dbReference type="PANTHER" id="PTHR35797">
    <property type="entry name" value="PROTEASE-RELATED"/>
    <property type="match status" value="1"/>
</dbReference>
<dbReference type="Pfam" id="PF02517">
    <property type="entry name" value="Rce1-like"/>
    <property type="match status" value="1"/>
</dbReference>
<reference evidence="3 4" key="1">
    <citation type="submission" date="2018-04" db="EMBL/GenBank/DDBJ databases">
        <title>Massilia violaceinigra sp. nov., a novel purple-pigmented bacterium isolated from Tianshan glacier, Xinjiang, China.</title>
        <authorList>
            <person name="Wang H."/>
        </authorList>
    </citation>
    <scope>NUCLEOTIDE SEQUENCE [LARGE SCALE GENOMIC DNA]</scope>
    <source>
        <strain evidence="3 4">B448-2</strain>
    </source>
</reference>
<evidence type="ECO:0000256" key="1">
    <source>
        <dbReference type="SAM" id="Phobius"/>
    </source>
</evidence>
<keyword evidence="3" id="KW-0378">Hydrolase</keyword>
<dbReference type="InterPro" id="IPR042150">
    <property type="entry name" value="MmRce1-like"/>
</dbReference>
<keyword evidence="1" id="KW-0472">Membrane</keyword>
<evidence type="ECO:0000313" key="4">
    <source>
        <dbReference type="Proteomes" id="UP000241421"/>
    </source>
</evidence>
<keyword evidence="1" id="KW-0812">Transmembrane</keyword>
<keyword evidence="1" id="KW-1133">Transmembrane helix</keyword>
<organism evidence="3 4">
    <name type="scientific">Massilia glaciei</name>
    <dbReference type="NCBI Taxonomy" id="1524097"/>
    <lineage>
        <taxon>Bacteria</taxon>
        <taxon>Pseudomonadati</taxon>
        <taxon>Pseudomonadota</taxon>
        <taxon>Betaproteobacteria</taxon>
        <taxon>Burkholderiales</taxon>
        <taxon>Oxalobacteraceae</taxon>
        <taxon>Telluria group</taxon>
        <taxon>Massilia</taxon>
    </lineage>
</organism>
<comment type="caution">
    <text evidence="3">The sequence shown here is derived from an EMBL/GenBank/DDBJ whole genome shotgun (WGS) entry which is preliminary data.</text>
</comment>
<keyword evidence="3" id="KW-0645">Protease</keyword>
<sequence length="252" mass="27047">MTPETANQLRLRPAWSGLLPAAPFVGAALALVFLLMRGAGVLGPARWQWALPLGFVLMAAVPWILLSRQGRREIGLKAPTGRFAFSGALACGAASALLCFALGMLLYGRGADNWYVSIADSYRRAIPAGGMSPLMLQIALTLPACIFSPVGEEIFFRGFLQRAFAQRWGARAGGWIESSVFGLVHLVHHGLVANAAGLRPGIVSAALWVVLMVLTARMFGEIRRRADSVLPAIAAHAAFNFTMSMAIFQALW</sequence>
<dbReference type="GO" id="GO:0006508">
    <property type="term" value="P:proteolysis"/>
    <property type="evidence" value="ECO:0007669"/>
    <property type="project" value="UniProtKB-KW"/>
</dbReference>
<accession>A0A2U2HK67</accession>
<dbReference type="EMBL" id="PXWF02000223">
    <property type="protein sequence ID" value="PWF47873.1"/>
    <property type="molecule type" value="Genomic_DNA"/>
</dbReference>
<dbReference type="InterPro" id="IPR003675">
    <property type="entry name" value="Rce1/LyrA-like_dom"/>
</dbReference>
<feature type="transmembrane region" description="Helical" evidence="1">
    <location>
        <begin position="128"/>
        <end position="151"/>
    </location>
</feature>
<keyword evidence="4" id="KW-1185">Reference proteome</keyword>